<organism evidence="2 3">
    <name type="scientific">Phytophthora sojae (strain P6497)</name>
    <name type="common">Soybean stem and root rot agent</name>
    <name type="synonym">Phytophthora megasperma f. sp. glycines</name>
    <dbReference type="NCBI Taxonomy" id="1094619"/>
    <lineage>
        <taxon>Eukaryota</taxon>
        <taxon>Sar</taxon>
        <taxon>Stramenopiles</taxon>
        <taxon>Oomycota</taxon>
        <taxon>Peronosporomycetes</taxon>
        <taxon>Peronosporales</taxon>
        <taxon>Peronosporaceae</taxon>
        <taxon>Phytophthora</taxon>
    </lineage>
</organism>
<feature type="compositionally biased region" description="Polar residues" evidence="1">
    <location>
        <begin position="231"/>
        <end position="245"/>
    </location>
</feature>
<keyword evidence="3" id="KW-1185">Reference proteome</keyword>
<proteinExistence type="predicted"/>
<feature type="compositionally biased region" description="Basic and acidic residues" evidence="1">
    <location>
        <begin position="212"/>
        <end position="222"/>
    </location>
</feature>
<sequence>MRLKTYASRRFSGFVTLDAQSLAQAGPESMSQYPRSGLRGTQARGTSKYSTKQTKIEMFSGDVKEVFLDAGAGDWLRRLSIQIRLGEMVDASHLEGTALTWFTRRFDALQRMTFEELSTALREKFRCPLDRFAHRLNVIAATVNNGEESKATVEDALPKTPDVRWIRLSSTSRRLPDVTEGSDSSSTNTIDETYDTDSDDENGTENSSNETRNGDDSEDNRRPTKTRRLNSETAQVAQDIQSGLA</sequence>
<dbReference type="AlphaFoldDB" id="G4ZSX1"/>
<feature type="compositionally biased region" description="Acidic residues" evidence="1">
    <location>
        <begin position="192"/>
        <end position="203"/>
    </location>
</feature>
<accession>G4ZSX1</accession>
<reference evidence="2 3" key="1">
    <citation type="journal article" date="2006" name="Science">
        <title>Phytophthora genome sequences uncover evolutionary origins and mechanisms of pathogenesis.</title>
        <authorList>
            <person name="Tyler B.M."/>
            <person name="Tripathy S."/>
            <person name="Zhang X."/>
            <person name="Dehal P."/>
            <person name="Jiang R.H."/>
            <person name="Aerts A."/>
            <person name="Arredondo F.D."/>
            <person name="Baxter L."/>
            <person name="Bensasson D."/>
            <person name="Beynon J.L."/>
            <person name="Chapman J."/>
            <person name="Damasceno C.M."/>
            <person name="Dorrance A.E."/>
            <person name="Dou D."/>
            <person name="Dickerman A.W."/>
            <person name="Dubchak I.L."/>
            <person name="Garbelotto M."/>
            <person name="Gijzen M."/>
            <person name="Gordon S.G."/>
            <person name="Govers F."/>
            <person name="Grunwald N.J."/>
            <person name="Huang W."/>
            <person name="Ivors K.L."/>
            <person name="Jones R.W."/>
            <person name="Kamoun S."/>
            <person name="Krampis K."/>
            <person name="Lamour K.H."/>
            <person name="Lee M.K."/>
            <person name="McDonald W.H."/>
            <person name="Medina M."/>
            <person name="Meijer H.J."/>
            <person name="Nordberg E.K."/>
            <person name="Maclean D.J."/>
            <person name="Ospina-Giraldo M.D."/>
            <person name="Morris P.F."/>
            <person name="Phuntumart V."/>
            <person name="Putnam N.H."/>
            <person name="Rash S."/>
            <person name="Rose J.K."/>
            <person name="Sakihama Y."/>
            <person name="Salamov A.A."/>
            <person name="Savidor A."/>
            <person name="Scheuring C.F."/>
            <person name="Smith B.M."/>
            <person name="Sobral B.W."/>
            <person name="Terry A."/>
            <person name="Torto-Alalibo T.A."/>
            <person name="Win J."/>
            <person name="Xu Z."/>
            <person name="Zhang H."/>
            <person name="Grigoriev I.V."/>
            <person name="Rokhsar D.S."/>
            <person name="Boore J.L."/>
        </authorList>
    </citation>
    <scope>NUCLEOTIDE SEQUENCE [LARGE SCALE GENOMIC DNA]</scope>
    <source>
        <strain evidence="2 3">P6497</strain>
    </source>
</reference>
<evidence type="ECO:0000313" key="2">
    <source>
        <dbReference type="EMBL" id="EGZ13056.1"/>
    </source>
</evidence>
<feature type="region of interest" description="Disordered" evidence="1">
    <location>
        <begin position="26"/>
        <end position="47"/>
    </location>
</feature>
<name>G4ZSX1_PHYSP</name>
<dbReference type="KEGG" id="psoj:PHYSODRAFT_334875"/>
<dbReference type="Proteomes" id="UP000002640">
    <property type="component" value="Unassembled WGS sequence"/>
</dbReference>
<feature type="region of interest" description="Disordered" evidence="1">
    <location>
        <begin position="174"/>
        <end position="245"/>
    </location>
</feature>
<dbReference type="GeneID" id="20646889"/>
<dbReference type="InParanoid" id="G4ZSX1"/>
<dbReference type="EMBL" id="JH159156">
    <property type="protein sequence ID" value="EGZ13056.1"/>
    <property type="molecule type" value="Genomic_DNA"/>
</dbReference>
<evidence type="ECO:0000256" key="1">
    <source>
        <dbReference type="SAM" id="MobiDB-lite"/>
    </source>
</evidence>
<protein>
    <submittedName>
        <fullName evidence="2">Uncharacterized protein</fullName>
    </submittedName>
</protein>
<evidence type="ECO:0000313" key="3">
    <source>
        <dbReference type="Proteomes" id="UP000002640"/>
    </source>
</evidence>
<feature type="compositionally biased region" description="Polar residues" evidence="1">
    <location>
        <begin position="181"/>
        <end position="191"/>
    </location>
</feature>
<dbReference type="RefSeq" id="XP_009530485.1">
    <property type="nucleotide sequence ID" value="XM_009532190.1"/>
</dbReference>
<gene>
    <name evidence="2" type="ORF">PHYSODRAFT_334875</name>
</gene>